<comment type="caution">
    <text evidence="2">The sequence shown here is derived from an EMBL/GenBank/DDBJ whole genome shotgun (WGS) entry which is preliminary data.</text>
</comment>
<evidence type="ECO:0000313" key="3">
    <source>
        <dbReference type="Proteomes" id="UP001218218"/>
    </source>
</evidence>
<accession>A0AAD7A6A4</accession>
<feature type="compositionally biased region" description="Low complexity" evidence="1">
    <location>
        <begin position="41"/>
        <end position="52"/>
    </location>
</feature>
<evidence type="ECO:0000313" key="2">
    <source>
        <dbReference type="EMBL" id="KAJ7350402.1"/>
    </source>
</evidence>
<sequence length="137" mass="15266">MPQDLKMCSGISRLKTSVGYCPKRNTSTPASGPRALRLKTPQDAPQDPGPQDLSGRLLKTRAKFSRLKTLQEPLTRVKVLRLKISVGDRSRRVPSPRASRPQWETAQDAPPRSRASIPQWETAEEAPQDSIIFPPEV</sequence>
<proteinExistence type="predicted"/>
<feature type="region of interest" description="Disordered" evidence="1">
    <location>
        <begin position="86"/>
        <end position="137"/>
    </location>
</feature>
<evidence type="ECO:0000256" key="1">
    <source>
        <dbReference type="SAM" id="MobiDB-lite"/>
    </source>
</evidence>
<dbReference type="EMBL" id="JARIHO010000014">
    <property type="protein sequence ID" value="KAJ7350402.1"/>
    <property type="molecule type" value="Genomic_DNA"/>
</dbReference>
<organism evidence="2 3">
    <name type="scientific">Mycena albidolilacea</name>
    <dbReference type="NCBI Taxonomy" id="1033008"/>
    <lineage>
        <taxon>Eukaryota</taxon>
        <taxon>Fungi</taxon>
        <taxon>Dikarya</taxon>
        <taxon>Basidiomycota</taxon>
        <taxon>Agaricomycotina</taxon>
        <taxon>Agaricomycetes</taxon>
        <taxon>Agaricomycetidae</taxon>
        <taxon>Agaricales</taxon>
        <taxon>Marasmiineae</taxon>
        <taxon>Mycenaceae</taxon>
        <taxon>Mycena</taxon>
    </lineage>
</organism>
<dbReference type="Proteomes" id="UP001218218">
    <property type="component" value="Unassembled WGS sequence"/>
</dbReference>
<reference evidence="2" key="1">
    <citation type="submission" date="2023-03" db="EMBL/GenBank/DDBJ databases">
        <title>Massive genome expansion in bonnet fungi (Mycena s.s.) driven by repeated elements and novel gene families across ecological guilds.</title>
        <authorList>
            <consortium name="Lawrence Berkeley National Laboratory"/>
            <person name="Harder C.B."/>
            <person name="Miyauchi S."/>
            <person name="Viragh M."/>
            <person name="Kuo A."/>
            <person name="Thoen E."/>
            <person name="Andreopoulos B."/>
            <person name="Lu D."/>
            <person name="Skrede I."/>
            <person name="Drula E."/>
            <person name="Henrissat B."/>
            <person name="Morin E."/>
            <person name="Kohler A."/>
            <person name="Barry K."/>
            <person name="LaButti K."/>
            <person name="Morin E."/>
            <person name="Salamov A."/>
            <person name="Lipzen A."/>
            <person name="Mereny Z."/>
            <person name="Hegedus B."/>
            <person name="Baldrian P."/>
            <person name="Stursova M."/>
            <person name="Weitz H."/>
            <person name="Taylor A."/>
            <person name="Grigoriev I.V."/>
            <person name="Nagy L.G."/>
            <person name="Martin F."/>
            <person name="Kauserud H."/>
        </authorList>
    </citation>
    <scope>NUCLEOTIDE SEQUENCE</scope>
    <source>
        <strain evidence="2">CBHHK002</strain>
    </source>
</reference>
<gene>
    <name evidence="2" type="ORF">DFH08DRAFT_806483</name>
</gene>
<feature type="region of interest" description="Disordered" evidence="1">
    <location>
        <begin position="18"/>
        <end position="54"/>
    </location>
</feature>
<dbReference type="AlphaFoldDB" id="A0AAD7A6A4"/>
<protein>
    <submittedName>
        <fullName evidence="2">Uncharacterized protein</fullName>
    </submittedName>
</protein>
<name>A0AAD7A6A4_9AGAR</name>
<keyword evidence="3" id="KW-1185">Reference proteome</keyword>